<sequence length="58" mass="6902">MADTPKLSVEKALKKLQKSDEPKSKTERYDEKMSALDEEIARMRAQRLRLDRPKRNRD</sequence>
<dbReference type="AlphaFoldDB" id="A0A508TER5"/>
<reference evidence="1" key="1">
    <citation type="submission" date="2019-02" db="EMBL/GenBank/DDBJ databases">
        <authorList>
            <person name="Pothier F.J."/>
        </authorList>
    </citation>
    <scope>NUCLEOTIDE SEQUENCE</scope>
    <source>
        <strain evidence="1">CI-1B</strain>
    </source>
</reference>
<evidence type="ECO:0000313" key="1">
    <source>
        <dbReference type="EMBL" id="VIO71528.1"/>
    </source>
</evidence>
<dbReference type="RefSeq" id="WP_172628096.1">
    <property type="nucleotide sequence ID" value="NZ_CAADFC020000013.1"/>
</dbReference>
<comment type="caution">
    <text evidence="1">The sequence shown here is derived from an EMBL/GenBank/DDBJ whole genome shotgun (WGS) entry which is preliminary data.</text>
</comment>
<organism evidence="1 2">
    <name type="scientific">Bradyrhizobium ivorense</name>
    <dbReference type="NCBI Taxonomy" id="2511166"/>
    <lineage>
        <taxon>Bacteria</taxon>
        <taxon>Pseudomonadati</taxon>
        <taxon>Pseudomonadota</taxon>
        <taxon>Alphaproteobacteria</taxon>
        <taxon>Hyphomicrobiales</taxon>
        <taxon>Nitrobacteraceae</taxon>
        <taxon>Bradyrhizobium</taxon>
    </lineage>
</organism>
<dbReference type="Proteomes" id="UP000328092">
    <property type="component" value="Unassembled WGS sequence"/>
</dbReference>
<accession>A0A508TER5</accession>
<dbReference type="EMBL" id="CAADFC020000013">
    <property type="protein sequence ID" value="VIO71528.1"/>
    <property type="molecule type" value="Genomic_DNA"/>
</dbReference>
<name>A0A508TER5_9BRAD</name>
<protein>
    <submittedName>
        <fullName evidence="1">Uncharacterized protein</fullName>
    </submittedName>
</protein>
<gene>
    <name evidence="1" type="ORF">CI1B_37120</name>
</gene>
<keyword evidence="2" id="KW-1185">Reference proteome</keyword>
<proteinExistence type="predicted"/>
<evidence type="ECO:0000313" key="2">
    <source>
        <dbReference type="Proteomes" id="UP000328092"/>
    </source>
</evidence>